<dbReference type="Proteomes" id="UP001319883">
    <property type="component" value="Unassembled WGS sequence"/>
</dbReference>
<comment type="caution">
    <text evidence="4">The sequence shown here is derived from an EMBL/GenBank/DDBJ whole genome shotgun (WGS) entry which is preliminary data.</text>
</comment>
<evidence type="ECO:0000313" key="4">
    <source>
        <dbReference type="EMBL" id="MBZ9569076.1"/>
    </source>
</evidence>
<dbReference type="Gene3D" id="3.40.630.30">
    <property type="match status" value="1"/>
</dbReference>
<reference evidence="4 5" key="1">
    <citation type="submission" date="2021-05" db="EMBL/GenBank/DDBJ databases">
        <title>Petroleum and Energy Research Collection (APPE): ex situ preservation of microbial diversity associated with the oil industry and exploitation of its biotechnological potential.</title>
        <authorList>
            <person name="Paixao C.T.M."/>
            <person name="Gomes M.B."/>
            <person name="Oliveira V.M."/>
        </authorList>
    </citation>
    <scope>NUCLEOTIDE SEQUENCE [LARGE SCALE GENOMIC DNA]</scope>
    <source>
        <strain evidence="4 5">LIT2</strain>
    </source>
</reference>
<evidence type="ECO:0000256" key="1">
    <source>
        <dbReference type="ARBA" id="ARBA00022679"/>
    </source>
</evidence>
<keyword evidence="2" id="KW-0012">Acyltransferase</keyword>
<accession>A0ABS7X4K9</accession>
<dbReference type="InterPro" id="IPR000182">
    <property type="entry name" value="GNAT_dom"/>
</dbReference>
<proteinExistence type="predicted"/>
<feature type="domain" description="N-acetyltransferase" evidence="3">
    <location>
        <begin position="1"/>
        <end position="136"/>
    </location>
</feature>
<dbReference type="EMBL" id="JAGXFD010000002">
    <property type="protein sequence ID" value="MBZ9569076.1"/>
    <property type="molecule type" value="Genomic_DNA"/>
</dbReference>
<sequence length="143" mass="16087">MTAADLPGVERLVHDNMRPYLADQGLAWDSGQFRRRVAEADNFCLVSPVALVAFLSLLHADDHLHVRELQVSAPFRGRGVGTWLIRHAEALAQEHGRKPLRLNVLKHNPALRLYRRLGFRVTAETRTGLVMEKRLDTPGQPAP</sequence>
<dbReference type="PANTHER" id="PTHR43877">
    <property type="entry name" value="AMINOALKYLPHOSPHONATE N-ACETYLTRANSFERASE-RELATED-RELATED"/>
    <property type="match status" value="1"/>
</dbReference>
<dbReference type="CDD" id="cd04301">
    <property type="entry name" value="NAT_SF"/>
    <property type="match status" value="1"/>
</dbReference>
<evidence type="ECO:0000259" key="3">
    <source>
        <dbReference type="PROSITE" id="PS51186"/>
    </source>
</evidence>
<evidence type="ECO:0000256" key="2">
    <source>
        <dbReference type="ARBA" id="ARBA00023315"/>
    </source>
</evidence>
<dbReference type="Pfam" id="PF00583">
    <property type="entry name" value="Acetyltransf_1"/>
    <property type="match status" value="1"/>
</dbReference>
<dbReference type="SUPFAM" id="SSF55729">
    <property type="entry name" value="Acyl-CoA N-acyltransferases (Nat)"/>
    <property type="match status" value="1"/>
</dbReference>
<dbReference type="InterPro" id="IPR016181">
    <property type="entry name" value="Acyl_CoA_acyltransferase"/>
</dbReference>
<keyword evidence="5" id="KW-1185">Reference proteome</keyword>
<protein>
    <submittedName>
        <fullName evidence="4">GNAT family N-acetyltransferase</fullName>
    </submittedName>
</protein>
<dbReference type="RefSeq" id="WP_224414410.1">
    <property type="nucleotide sequence ID" value="NZ_JAGXFC010000001.1"/>
</dbReference>
<keyword evidence="1" id="KW-0808">Transferase</keyword>
<dbReference type="PROSITE" id="PS51186">
    <property type="entry name" value="GNAT"/>
    <property type="match status" value="1"/>
</dbReference>
<dbReference type="InterPro" id="IPR050832">
    <property type="entry name" value="Bact_Acetyltransf"/>
</dbReference>
<gene>
    <name evidence="4" type="ORF">KGQ91_15510</name>
</gene>
<name>A0ABS7X4K9_9GAMM</name>
<organism evidence="4 5">
    <name type="scientific">Modicisalibacter tunisiensis</name>
    <dbReference type="NCBI Taxonomy" id="390637"/>
    <lineage>
        <taxon>Bacteria</taxon>
        <taxon>Pseudomonadati</taxon>
        <taxon>Pseudomonadota</taxon>
        <taxon>Gammaproteobacteria</taxon>
        <taxon>Oceanospirillales</taxon>
        <taxon>Halomonadaceae</taxon>
        <taxon>Modicisalibacter</taxon>
    </lineage>
</organism>
<dbReference type="PANTHER" id="PTHR43877:SF2">
    <property type="entry name" value="AMINOALKYLPHOSPHONATE N-ACETYLTRANSFERASE-RELATED"/>
    <property type="match status" value="1"/>
</dbReference>
<evidence type="ECO:0000313" key="5">
    <source>
        <dbReference type="Proteomes" id="UP001319883"/>
    </source>
</evidence>